<evidence type="ECO:0000313" key="2">
    <source>
        <dbReference type="EMBL" id="SOQ42982.1"/>
    </source>
</evidence>
<name>A0A2H1VR75_SPOFR</name>
<reference evidence="2" key="1">
    <citation type="submission" date="2016-07" db="EMBL/GenBank/DDBJ databases">
        <authorList>
            <person name="Bretaudeau A."/>
        </authorList>
    </citation>
    <scope>NUCLEOTIDE SEQUENCE</scope>
    <source>
        <strain evidence="2">Rice</strain>
        <tissue evidence="2">Whole body</tissue>
    </source>
</reference>
<feature type="region of interest" description="Disordered" evidence="1">
    <location>
        <begin position="101"/>
        <end position="132"/>
    </location>
</feature>
<organism evidence="2">
    <name type="scientific">Spodoptera frugiperda</name>
    <name type="common">Fall armyworm</name>
    <dbReference type="NCBI Taxonomy" id="7108"/>
    <lineage>
        <taxon>Eukaryota</taxon>
        <taxon>Metazoa</taxon>
        <taxon>Ecdysozoa</taxon>
        <taxon>Arthropoda</taxon>
        <taxon>Hexapoda</taxon>
        <taxon>Insecta</taxon>
        <taxon>Pterygota</taxon>
        <taxon>Neoptera</taxon>
        <taxon>Endopterygota</taxon>
        <taxon>Lepidoptera</taxon>
        <taxon>Glossata</taxon>
        <taxon>Ditrysia</taxon>
        <taxon>Noctuoidea</taxon>
        <taxon>Noctuidae</taxon>
        <taxon>Amphipyrinae</taxon>
        <taxon>Spodoptera</taxon>
    </lineage>
</organism>
<feature type="compositionally biased region" description="Basic and acidic residues" evidence="1">
    <location>
        <begin position="101"/>
        <end position="125"/>
    </location>
</feature>
<dbReference type="AlphaFoldDB" id="A0A2H1VR75"/>
<proteinExistence type="predicted"/>
<dbReference type="EMBL" id="ODYU01003786">
    <property type="protein sequence ID" value="SOQ42982.1"/>
    <property type="molecule type" value="Genomic_DNA"/>
</dbReference>
<protein>
    <submittedName>
        <fullName evidence="2">SFRICE_014708</fullName>
    </submittedName>
</protein>
<gene>
    <name evidence="2" type="ORF">SFRICE_014708</name>
</gene>
<evidence type="ECO:0000256" key="1">
    <source>
        <dbReference type="SAM" id="MobiDB-lite"/>
    </source>
</evidence>
<accession>A0A2H1VR75</accession>
<sequence>MSMSILTGLTSGSKGFSLLIQLCQIGRSLISARGMELYNLHSSVPLALIIKVNPRSQSCCLSGNNRYTQTRDHGLMEPSRADACSGAAGYRGSPWLQLEKQEKERGGLSSRDLLRTDDNDDDAYHKGKYFNS</sequence>